<evidence type="ECO:0000256" key="1">
    <source>
        <dbReference type="SAM" id="MobiDB-lite"/>
    </source>
</evidence>
<dbReference type="EMBL" id="CM009755">
    <property type="protein sequence ID" value="PUZ48001.1"/>
    <property type="molecule type" value="Genomic_DNA"/>
</dbReference>
<proteinExistence type="predicted"/>
<protein>
    <submittedName>
        <fullName evidence="2">Uncharacterized protein</fullName>
    </submittedName>
</protein>
<gene>
    <name evidence="2" type="ORF">GQ55_7G210300</name>
</gene>
<organism evidence="2 3">
    <name type="scientific">Panicum hallii var. hallii</name>
    <dbReference type="NCBI Taxonomy" id="1504633"/>
    <lineage>
        <taxon>Eukaryota</taxon>
        <taxon>Viridiplantae</taxon>
        <taxon>Streptophyta</taxon>
        <taxon>Embryophyta</taxon>
        <taxon>Tracheophyta</taxon>
        <taxon>Spermatophyta</taxon>
        <taxon>Magnoliopsida</taxon>
        <taxon>Liliopsida</taxon>
        <taxon>Poales</taxon>
        <taxon>Poaceae</taxon>
        <taxon>PACMAD clade</taxon>
        <taxon>Panicoideae</taxon>
        <taxon>Panicodae</taxon>
        <taxon>Paniceae</taxon>
        <taxon>Panicinae</taxon>
        <taxon>Panicum</taxon>
        <taxon>Panicum sect. Panicum</taxon>
    </lineage>
</organism>
<feature type="region of interest" description="Disordered" evidence="1">
    <location>
        <begin position="1"/>
        <end position="35"/>
    </location>
</feature>
<dbReference type="Proteomes" id="UP000244336">
    <property type="component" value="Chromosome 7"/>
</dbReference>
<feature type="compositionally biased region" description="Low complexity" evidence="1">
    <location>
        <begin position="12"/>
        <end position="24"/>
    </location>
</feature>
<accession>A0A2T7CXF3</accession>
<evidence type="ECO:0000313" key="2">
    <source>
        <dbReference type="EMBL" id="PUZ48001.1"/>
    </source>
</evidence>
<dbReference type="Gramene" id="PUZ48001">
    <property type="protein sequence ID" value="PUZ48001"/>
    <property type="gene ID" value="GQ55_7G210300"/>
</dbReference>
<name>A0A2T7CXF3_9POAL</name>
<dbReference type="AlphaFoldDB" id="A0A2T7CXF3"/>
<sequence>MRKRRTSGSPLARAADAGQERAAASNRERAGSRGRWPGQNWGLFFKYLDRIFTHTP</sequence>
<evidence type="ECO:0000313" key="3">
    <source>
        <dbReference type="Proteomes" id="UP000244336"/>
    </source>
</evidence>
<keyword evidence="3" id="KW-1185">Reference proteome</keyword>
<reference evidence="2 3" key="1">
    <citation type="submission" date="2018-04" db="EMBL/GenBank/DDBJ databases">
        <title>WGS assembly of Panicum hallii var. hallii HAL2.</title>
        <authorList>
            <person name="Lovell J."/>
            <person name="Jenkins J."/>
            <person name="Lowry D."/>
            <person name="Mamidi S."/>
            <person name="Sreedasyam A."/>
            <person name="Weng X."/>
            <person name="Barry K."/>
            <person name="Bonette J."/>
            <person name="Campitelli B."/>
            <person name="Daum C."/>
            <person name="Gordon S."/>
            <person name="Gould B."/>
            <person name="Lipzen A."/>
            <person name="MacQueen A."/>
            <person name="Palacio-Mejia J."/>
            <person name="Plott C."/>
            <person name="Shakirov E."/>
            <person name="Shu S."/>
            <person name="Yoshinaga Y."/>
            <person name="Zane M."/>
            <person name="Rokhsar D."/>
            <person name="Grimwood J."/>
            <person name="Schmutz J."/>
            <person name="Juenger T."/>
        </authorList>
    </citation>
    <scope>NUCLEOTIDE SEQUENCE [LARGE SCALE GENOMIC DNA]</scope>
    <source>
        <strain evidence="3">cv. HAL2</strain>
    </source>
</reference>